<keyword evidence="3" id="KW-1185">Reference proteome</keyword>
<dbReference type="GO" id="GO:0008270">
    <property type="term" value="F:zinc ion binding"/>
    <property type="evidence" value="ECO:0007669"/>
    <property type="project" value="InterPro"/>
</dbReference>
<accession>A0AAP0MW55</accession>
<evidence type="ECO:0000313" key="3">
    <source>
        <dbReference type="Proteomes" id="UP001428341"/>
    </source>
</evidence>
<dbReference type="InterPro" id="IPR036875">
    <property type="entry name" value="Znf_CCHC_sf"/>
</dbReference>
<dbReference type="EMBL" id="JBCGBO010000002">
    <property type="protein sequence ID" value="KAK9221883.1"/>
    <property type="molecule type" value="Genomic_DNA"/>
</dbReference>
<dbReference type="Proteomes" id="UP001428341">
    <property type="component" value="Unassembled WGS sequence"/>
</dbReference>
<proteinExistence type="predicted"/>
<dbReference type="SUPFAM" id="SSF57756">
    <property type="entry name" value="Retrovirus zinc finger-like domains"/>
    <property type="match status" value="1"/>
</dbReference>
<feature type="region of interest" description="Disordered" evidence="1">
    <location>
        <begin position="115"/>
        <end position="134"/>
    </location>
</feature>
<name>A0AAP0MW55_9ROSI</name>
<evidence type="ECO:0000313" key="2">
    <source>
        <dbReference type="EMBL" id="KAK9221883.1"/>
    </source>
</evidence>
<sequence length="172" mass="20056">MPILRMLKEIMRKMMTLIRTRQQEVLTWQDELPPVVRRRVTREKEAATSLTVIFGLPCKHAICCIDAMRFNVNDYVHPLLKKTSFQNTYSHQLYPMPDESKWPLLLHNNLQPPIISRSAGRPQTKRNKELGEAKSFKRSSSVKCLRCAQWGHNKRGCKAPMQCLKLKKAELK</sequence>
<comment type="caution">
    <text evidence="2">The sequence shown here is derived from an EMBL/GenBank/DDBJ whole genome shotgun (WGS) entry which is preliminary data.</text>
</comment>
<dbReference type="GO" id="GO:0003676">
    <property type="term" value="F:nucleic acid binding"/>
    <property type="evidence" value="ECO:0007669"/>
    <property type="project" value="InterPro"/>
</dbReference>
<dbReference type="PANTHER" id="PTHR31973:SF187">
    <property type="entry name" value="MUTATOR TRANSPOSASE MUDRA PROTEIN"/>
    <property type="match status" value="1"/>
</dbReference>
<evidence type="ECO:0008006" key="4">
    <source>
        <dbReference type="Google" id="ProtNLM"/>
    </source>
</evidence>
<protein>
    <recommendedName>
        <fullName evidence="4">CCHC-type domain-containing protein</fullName>
    </recommendedName>
</protein>
<dbReference type="PANTHER" id="PTHR31973">
    <property type="entry name" value="POLYPROTEIN, PUTATIVE-RELATED"/>
    <property type="match status" value="1"/>
</dbReference>
<reference evidence="2 3" key="1">
    <citation type="submission" date="2024-05" db="EMBL/GenBank/DDBJ databases">
        <title>Haplotype-resolved chromosome-level genome assembly of Huyou (Citrus changshanensis).</title>
        <authorList>
            <person name="Miao C."/>
            <person name="Chen W."/>
            <person name="Wu Y."/>
            <person name="Wang L."/>
            <person name="Zhao S."/>
            <person name="Grierson D."/>
            <person name="Xu C."/>
            <person name="Chen K."/>
        </authorList>
    </citation>
    <scope>NUCLEOTIDE SEQUENCE [LARGE SCALE GENOMIC DNA]</scope>
    <source>
        <strain evidence="2">01-14</strain>
        <tissue evidence="2">Leaf</tissue>
    </source>
</reference>
<evidence type="ECO:0000256" key="1">
    <source>
        <dbReference type="SAM" id="MobiDB-lite"/>
    </source>
</evidence>
<dbReference type="AlphaFoldDB" id="A0AAP0MW55"/>
<gene>
    <name evidence="2" type="ORF">WN944_010314</name>
</gene>
<organism evidence="2 3">
    <name type="scientific">Citrus x changshan-huyou</name>
    <dbReference type="NCBI Taxonomy" id="2935761"/>
    <lineage>
        <taxon>Eukaryota</taxon>
        <taxon>Viridiplantae</taxon>
        <taxon>Streptophyta</taxon>
        <taxon>Embryophyta</taxon>
        <taxon>Tracheophyta</taxon>
        <taxon>Spermatophyta</taxon>
        <taxon>Magnoliopsida</taxon>
        <taxon>eudicotyledons</taxon>
        <taxon>Gunneridae</taxon>
        <taxon>Pentapetalae</taxon>
        <taxon>rosids</taxon>
        <taxon>malvids</taxon>
        <taxon>Sapindales</taxon>
        <taxon>Rutaceae</taxon>
        <taxon>Aurantioideae</taxon>
        <taxon>Citrus</taxon>
    </lineage>
</organism>